<name>A0A834FU15_ORYME</name>
<organism evidence="2 3">
    <name type="scientific">Oryzias melastigma</name>
    <name type="common">Marine medaka</name>
    <dbReference type="NCBI Taxonomy" id="30732"/>
    <lineage>
        <taxon>Eukaryota</taxon>
        <taxon>Metazoa</taxon>
        <taxon>Chordata</taxon>
        <taxon>Craniata</taxon>
        <taxon>Vertebrata</taxon>
        <taxon>Euteleostomi</taxon>
        <taxon>Actinopterygii</taxon>
        <taxon>Neopterygii</taxon>
        <taxon>Teleostei</taxon>
        <taxon>Neoteleostei</taxon>
        <taxon>Acanthomorphata</taxon>
        <taxon>Ovalentaria</taxon>
        <taxon>Atherinomorphae</taxon>
        <taxon>Beloniformes</taxon>
        <taxon>Adrianichthyidae</taxon>
        <taxon>Oryziinae</taxon>
        <taxon>Oryzias</taxon>
    </lineage>
</organism>
<dbReference type="AlphaFoldDB" id="A0A834FU15"/>
<protein>
    <submittedName>
        <fullName evidence="2">Uncharacterized protein</fullName>
    </submittedName>
</protein>
<evidence type="ECO:0000313" key="2">
    <source>
        <dbReference type="EMBL" id="KAF6739830.1"/>
    </source>
</evidence>
<reference evidence="2" key="1">
    <citation type="journal article" name="BMC Genomics">
        <title>Long-read sequencing and de novo genome assembly of marine medaka (Oryzias melastigma).</title>
        <authorList>
            <person name="Liang P."/>
            <person name="Saqib H.S.A."/>
            <person name="Ni X."/>
            <person name="Shen Y."/>
        </authorList>
    </citation>
    <scope>NUCLEOTIDE SEQUENCE</scope>
    <source>
        <strain evidence="2">Bigg-433</strain>
    </source>
</reference>
<evidence type="ECO:0000313" key="3">
    <source>
        <dbReference type="Proteomes" id="UP000646548"/>
    </source>
</evidence>
<proteinExistence type="predicted"/>
<accession>A0A834FU15</accession>
<sequence length="106" mass="11248">MLAGFLKVKFPPNQIPFQSSPSPLNPVLTVLTDSAVLPPHRSVSRKPAGFDWSQNTPLLPPPEQETDSLTGRFSPLSVGAVFRAAAGPGQVLSARVWTVTGGPRGF</sequence>
<dbReference type="Proteomes" id="UP000646548">
    <property type="component" value="Unassembled WGS sequence"/>
</dbReference>
<dbReference type="EMBL" id="WKFB01000003">
    <property type="protein sequence ID" value="KAF6739830.1"/>
    <property type="molecule type" value="Genomic_DNA"/>
</dbReference>
<comment type="caution">
    <text evidence="2">The sequence shown here is derived from an EMBL/GenBank/DDBJ whole genome shotgun (WGS) entry which is preliminary data.</text>
</comment>
<gene>
    <name evidence="2" type="ORF">FQA47_016124</name>
</gene>
<evidence type="ECO:0000256" key="1">
    <source>
        <dbReference type="SAM" id="MobiDB-lite"/>
    </source>
</evidence>
<feature type="region of interest" description="Disordered" evidence="1">
    <location>
        <begin position="42"/>
        <end position="70"/>
    </location>
</feature>